<dbReference type="EMBL" id="AWWV01008139">
    <property type="protein sequence ID" value="OMO92858.1"/>
    <property type="molecule type" value="Genomic_DNA"/>
</dbReference>
<evidence type="ECO:0000313" key="1">
    <source>
        <dbReference type="EMBL" id="OMO92858.1"/>
    </source>
</evidence>
<reference evidence="1 2" key="1">
    <citation type="submission" date="2013-09" db="EMBL/GenBank/DDBJ databases">
        <title>Corchorus capsularis genome sequencing.</title>
        <authorList>
            <person name="Alam M."/>
            <person name="Haque M.S."/>
            <person name="Islam M.S."/>
            <person name="Emdad E.M."/>
            <person name="Islam M.M."/>
            <person name="Ahmed B."/>
            <person name="Halim A."/>
            <person name="Hossen Q.M.M."/>
            <person name="Hossain M.Z."/>
            <person name="Ahmed R."/>
            <person name="Khan M.M."/>
            <person name="Islam R."/>
            <person name="Rashid M.M."/>
            <person name="Khan S.A."/>
            <person name="Rahman M.S."/>
            <person name="Alam M."/>
        </authorList>
    </citation>
    <scope>NUCLEOTIDE SEQUENCE [LARGE SCALE GENOMIC DNA]</scope>
    <source>
        <strain evidence="2">cv. CVL-1</strain>
        <tissue evidence="1">Whole seedling</tissue>
    </source>
</reference>
<dbReference type="Proteomes" id="UP000188268">
    <property type="component" value="Unassembled WGS sequence"/>
</dbReference>
<gene>
    <name evidence="1" type="ORF">CCACVL1_06739</name>
</gene>
<dbReference type="InterPro" id="IPR039057">
    <property type="entry name" value="Spo22/ZIP4"/>
</dbReference>
<dbReference type="STRING" id="210143.A0A1R3JDE7"/>
<dbReference type="Gramene" id="OMO92858">
    <property type="protein sequence ID" value="OMO92858"/>
    <property type="gene ID" value="CCACVL1_06739"/>
</dbReference>
<proteinExistence type="predicted"/>
<organism evidence="1 2">
    <name type="scientific">Corchorus capsularis</name>
    <name type="common">Jute</name>
    <dbReference type="NCBI Taxonomy" id="210143"/>
    <lineage>
        <taxon>Eukaryota</taxon>
        <taxon>Viridiplantae</taxon>
        <taxon>Streptophyta</taxon>
        <taxon>Embryophyta</taxon>
        <taxon>Tracheophyta</taxon>
        <taxon>Spermatophyta</taxon>
        <taxon>Magnoliopsida</taxon>
        <taxon>eudicotyledons</taxon>
        <taxon>Gunneridae</taxon>
        <taxon>Pentapetalae</taxon>
        <taxon>rosids</taxon>
        <taxon>malvids</taxon>
        <taxon>Malvales</taxon>
        <taxon>Malvaceae</taxon>
        <taxon>Grewioideae</taxon>
        <taxon>Apeibeae</taxon>
        <taxon>Corchorus</taxon>
    </lineage>
</organism>
<accession>A0A1R3JDE7</accession>
<sequence length="132" mass="14963">MEKLQSVDAEKIRQESEEKQFGIQEVIGLSLHERFRIIRNLIEISSLNPKSNRNSCELLRSKCKVVCEYFVQLQKKNDHGDAINQIQTMITCLDFTTDFVSLSAHEAGASLALPVVVAALSNFLNFYNWTVG</sequence>
<keyword evidence="2" id="KW-1185">Reference proteome</keyword>
<dbReference type="PANTHER" id="PTHR40375">
    <property type="entry name" value="SPORULATION-SPECIFIC PROTEIN 22"/>
    <property type="match status" value="1"/>
</dbReference>
<evidence type="ECO:0000313" key="2">
    <source>
        <dbReference type="Proteomes" id="UP000188268"/>
    </source>
</evidence>
<comment type="caution">
    <text evidence="1">The sequence shown here is derived from an EMBL/GenBank/DDBJ whole genome shotgun (WGS) entry which is preliminary data.</text>
</comment>
<protein>
    <submittedName>
        <fullName evidence="1">Uncharacterized protein</fullName>
    </submittedName>
</protein>
<name>A0A1R3JDE7_COCAP</name>
<dbReference type="AlphaFoldDB" id="A0A1R3JDE7"/>
<dbReference type="GO" id="GO:0090173">
    <property type="term" value="P:regulation of synaptonemal complex assembly"/>
    <property type="evidence" value="ECO:0007669"/>
    <property type="project" value="InterPro"/>
</dbReference>
<dbReference type="PANTHER" id="PTHR40375:SF2">
    <property type="entry name" value="SPORULATION-SPECIFIC PROTEIN 22"/>
    <property type="match status" value="1"/>
</dbReference>